<dbReference type="SMART" id="SM01217">
    <property type="entry name" value="Fn3_like"/>
    <property type="match status" value="1"/>
</dbReference>
<dbReference type="FunFam" id="2.60.40.10:FF:000495">
    <property type="entry name" value="Periplasmic beta-glucosidase"/>
    <property type="match status" value="1"/>
</dbReference>
<dbReference type="Gene3D" id="3.20.20.300">
    <property type="entry name" value="Glycoside hydrolase, family 3, N-terminal domain"/>
    <property type="match status" value="1"/>
</dbReference>
<dbReference type="Gene3D" id="2.60.40.10">
    <property type="entry name" value="Immunoglobulins"/>
    <property type="match status" value="1"/>
</dbReference>
<dbReference type="InterPro" id="IPR013783">
    <property type="entry name" value="Ig-like_fold"/>
</dbReference>
<dbReference type="InterPro" id="IPR001764">
    <property type="entry name" value="Glyco_hydro_3_N"/>
</dbReference>
<dbReference type="PATRIC" id="fig|1194972.3.peg.4675"/>
<keyword evidence="2 6" id="KW-0378">Hydrolase</keyword>
<dbReference type="PANTHER" id="PTHR42715:SF10">
    <property type="entry name" value="BETA-GLUCOSIDASE"/>
    <property type="match status" value="1"/>
</dbReference>
<dbReference type="InterPro" id="IPR017853">
    <property type="entry name" value="GH"/>
</dbReference>
<comment type="caution">
    <text evidence="6">The sequence shown here is derived from an EMBL/GenBank/DDBJ whole genome shotgun (WGS) entry which is preliminary data.</text>
</comment>
<evidence type="ECO:0000256" key="2">
    <source>
        <dbReference type="ARBA" id="ARBA00022801"/>
    </source>
</evidence>
<evidence type="ECO:0000256" key="3">
    <source>
        <dbReference type="ARBA" id="ARBA00058905"/>
    </source>
</evidence>
<feature type="domain" description="Fibronectin type III-like" evidence="5">
    <location>
        <begin position="586"/>
        <end position="656"/>
    </location>
</feature>
<evidence type="ECO:0000313" key="7">
    <source>
        <dbReference type="Proteomes" id="UP000006072"/>
    </source>
</evidence>
<dbReference type="InterPro" id="IPR036881">
    <property type="entry name" value="Glyco_hydro_3_C_sf"/>
</dbReference>
<dbReference type="EMBL" id="ALQA01000068">
    <property type="protein sequence ID" value="EJZ05911.1"/>
    <property type="molecule type" value="Genomic_DNA"/>
</dbReference>
<proteinExistence type="inferred from homology"/>
<evidence type="ECO:0000256" key="4">
    <source>
        <dbReference type="ARBA" id="ARBA00074219"/>
    </source>
</evidence>
<sequence length="748" mass="78409">MSISEPPHGTSSGAAADPASLPLQVRAGLGSGESFWHTKSAAGLPALTLTDGPHGVRVQPGLADHLGLAASAPATCFPPAAGLAQSWDRALVARVGRALADESRALGVGILLGPAVNIKRDPRCGRNFEYFSEDPFLSGTLGAAWVEGLQAGGVGASVKHFAANNAEYDRMRSDSRVGPRALREIYLKSFERVVTESRPWTVMCSYNKINGVYASENRWLLTDVLRHQWGFAGAVVSDWGAVTDRVAALVAGLDLAMPGGDPSLDADVVAAVEAGRLDPAVVDAAAVRVLTLLVRAAANTDPVVADLDAHHALAREAAGRSIALLKNTGDLLPLRADGALAVVGEFAVHPRYQGGGSSHVNAARLDIPLDEIRARAAGAVTYAPGYGSGDDPQRLIDDAVAGAAAADAAVVFLGLSDHAESEGYDRVDIALPAGQLRLLEAVAAAQPRTVVVLCHGGVVRLAEVDRLAAAVLDGALLGQGGGSAVADVLFGLVNPSGRLAETVPERLQDAPSFLNFPGEHSRVLYGEGIFVGYRGYDARAIEVTYPFGHGLSYTTFRYDTAAAAVEGEEIVVTVSLTNTGPRDGREVVQIYAAKPVSDIARAPQELRGFQVVDLARGATGAVTVRIPRADFAYWDDRVDDWVVEGGEYVLRIGSSSRNIVHTIAIHLDGDGVRVPLTENSTIGEVLADPVAGPRLISMFQQSAAAMPDQDSLGTGMLKMIESIPLGRLKLFGVALTREVLDHLLQADP</sequence>
<dbReference type="Pfam" id="PF00933">
    <property type="entry name" value="Glyco_hydro_3"/>
    <property type="match status" value="1"/>
</dbReference>
<comment type="function">
    <text evidence="3">Catalyzes the hydrolysis of a non-reducing terminal alpha-L-arabinopyranosidic linkage in ginsenoside Rb2 (alpha-L-arabinopyranosyl-(1-&gt;6)-alpha-D-glucopyranosyl) to release alpha-D-glucopyranosyl (Rd). It is not able to hydrolyze alpha-L-arabinofuranosyl-(1-&gt;6)-alpha-D-glucopyranosyl (Rc).</text>
</comment>
<dbReference type="SUPFAM" id="SSF52279">
    <property type="entry name" value="Beta-D-glucan exohydrolase, C-terminal domain"/>
    <property type="match status" value="1"/>
</dbReference>
<dbReference type="Gene3D" id="3.40.50.1700">
    <property type="entry name" value="Glycoside hydrolase family 3 C-terminal domain"/>
    <property type="match status" value="1"/>
</dbReference>
<dbReference type="Pfam" id="PF14310">
    <property type="entry name" value="Fn3-like"/>
    <property type="match status" value="1"/>
</dbReference>
<dbReference type="InterPro" id="IPR002772">
    <property type="entry name" value="Glyco_hydro_3_C"/>
</dbReference>
<dbReference type="HOGENOM" id="CLU_004542_4_1_11"/>
<dbReference type="InterPro" id="IPR026891">
    <property type="entry name" value="Fn3-like"/>
</dbReference>
<dbReference type="RefSeq" id="WP_003931548.1">
    <property type="nucleotide sequence ID" value="NZ_JH814693.1"/>
</dbReference>
<dbReference type="AlphaFoldDB" id="K0UGG7"/>
<dbReference type="InterPro" id="IPR050288">
    <property type="entry name" value="Cellulose_deg_GH3"/>
</dbReference>
<dbReference type="SUPFAM" id="SSF51445">
    <property type="entry name" value="(Trans)glycosidases"/>
    <property type="match status" value="1"/>
</dbReference>
<evidence type="ECO:0000259" key="5">
    <source>
        <dbReference type="SMART" id="SM01217"/>
    </source>
</evidence>
<name>K0UGG7_MYCVA</name>
<reference evidence="6 7" key="1">
    <citation type="journal article" date="2012" name="J. Bacteriol.">
        <title>Complete Genome Sequence of Mycobacterium vaccae Type Strain ATCC 25954.</title>
        <authorList>
            <person name="Ho Y.S."/>
            <person name="Adroub S.A."/>
            <person name="Abadi M."/>
            <person name="Al Alwan B."/>
            <person name="Alkhateeb R."/>
            <person name="Gao G."/>
            <person name="Ragab A."/>
            <person name="Ali S."/>
            <person name="van Soolingen D."/>
            <person name="Bitter W."/>
            <person name="Pain A."/>
            <person name="Abdallah A.M."/>
        </authorList>
    </citation>
    <scope>NUCLEOTIDE SEQUENCE [LARGE SCALE GENOMIC DNA]</scope>
    <source>
        <strain evidence="6 7">ATCC 25954</strain>
    </source>
</reference>
<dbReference type="Pfam" id="PF01915">
    <property type="entry name" value="Glyco_hydro_3_C"/>
    <property type="match status" value="1"/>
</dbReference>
<dbReference type="PANTHER" id="PTHR42715">
    <property type="entry name" value="BETA-GLUCOSIDASE"/>
    <property type="match status" value="1"/>
</dbReference>
<evidence type="ECO:0000256" key="1">
    <source>
        <dbReference type="ARBA" id="ARBA00005336"/>
    </source>
</evidence>
<dbReference type="InterPro" id="IPR036962">
    <property type="entry name" value="Glyco_hydro_3_N_sf"/>
</dbReference>
<dbReference type="Proteomes" id="UP000006072">
    <property type="component" value="Unassembled WGS sequence"/>
</dbReference>
<dbReference type="GO" id="GO:0008422">
    <property type="term" value="F:beta-glucosidase activity"/>
    <property type="evidence" value="ECO:0007669"/>
    <property type="project" value="UniProtKB-ARBA"/>
</dbReference>
<dbReference type="PRINTS" id="PR00133">
    <property type="entry name" value="GLHYDRLASE3"/>
</dbReference>
<keyword evidence="7" id="KW-1185">Reference proteome</keyword>
<evidence type="ECO:0000313" key="6">
    <source>
        <dbReference type="EMBL" id="EJZ05911.1"/>
    </source>
</evidence>
<comment type="similarity">
    <text evidence="1">Belongs to the glycosyl hydrolase 3 family.</text>
</comment>
<gene>
    <name evidence="6" type="ORF">MVAC_23470</name>
</gene>
<organism evidence="6 7">
    <name type="scientific">Mycolicibacterium vaccae ATCC 25954</name>
    <dbReference type="NCBI Taxonomy" id="1194972"/>
    <lineage>
        <taxon>Bacteria</taxon>
        <taxon>Bacillati</taxon>
        <taxon>Actinomycetota</taxon>
        <taxon>Actinomycetes</taxon>
        <taxon>Mycobacteriales</taxon>
        <taxon>Mycobacteriaceae</taxon>
        <taxon>Mycolicibacterium</taxon>
    </lineage>
</organism>
<dbReference type="GO" id="GO:0005975">
    <property type="term" value="P:carbohydrate metabolic process"/>
    <property type="evidence" value="ECO:0007669"/>
    <property type="project" value="InterPro"/>
</dbReference>
<accession>K0UGG7</accession>
<protein>
    <recommendedName>
        <fullName evidence="4">Exo-alpha-(1-&gt;6)-L-arabinopyranosidase</fullName>
    </recommendedName>
</protein>
<dbReference type="eggNOG" id="COG1472">
    <property type="taxonomic scope" value="Bacteria"/>
</dbReference>